<name>A0A371HNZ2_MUCPR</name>
<feature type="domain" description="HTH La-type RNA-binding" evidence="14">
    <location>
        <begin position="99"/>
        <end position="210"/>
    </location>
</feature>
<dbReference type="PANTHER" id="PTHR21404:SF3">
    <property type="entry name" value="SMALL RNA 2'-O-METHYLTRANSFERASE"/>
    <property type="match status" value="1"/>
</dbReference>
<evidence type="ECO:0000256" key="1">
    <source>
        <dbReference type="ARBA" id="ARBA00001946"/>
    </source>
</evidence>
<evidence type="ECO:0000256" key="13">
    <source>
        <dbReference type="PROSITE-ProRule" id="PRU00332"/>
    </source>
</evidence>
<dbReference type="AlphaFoldDB" id="A0A371HNZ2"/>
<keyword evidence="9 13" id="KW-0694">RNA-binding</keyword>
<dbReference type="EC" id="2.1.1.386" evidence="11"/>
<dbReference type="Pfam" id="PF21224">
    <property type="entry name" value="Hen1_LCD"/>
    <property type="match status" value="1"/>
</dbReference>
<dbReference type="GO" id="GO:0008757">
    <property type="term" value="F:S-adenosylmethionine-dependent methyltransferase activity"/>
    <property type="evidence" value="ECO:0007669"/>
    <property type="project" value="InterPro"/>
</dbReference>
<evidence type="ECO:0000256" key="5">
    <source>
        <dbReference type="ARBA" id="ARBA00022679"/>
    </source>
</evidence>
<dbReference type="SUPFAM" id="SSF53335">
    <property type="entry name" value="S-adenosyl-L-methionine-dependent methyltransferases"/>
    <property type="match status" value="1"/>
</dbReference>
<evidence type="ECO:0000313" key="16">
    <source>
        <dbReference type="Proteomes" id="UP000257109"/>
    </source>
</evidence>
<reference evidence="15" key="1">
    <citation type="submission" date="2018-05" db="EMBL/GenBank/DDBJ databases">
        <title>Draft genome of Mucuna pruriens seed.</title>
        <authorList>
            <person name="Nnadi N.E."/>
            <person name="Vos R."/>
            <person name="Hasami M.H."/>
            <person name="Devisetty U.K."/>
            <person name="Aguiy J.C."/>
        </authorList>
    </citation>
    <scope>NUCLEOTIDE SEQUENCE [LARGE SCALE GENOMIC DNA]</scope>
    <source>
        <strain evidence="15">JCA_2017</strain>
    </source>
</reference>
<dbReference type="GO" id="GO:0090486">
    <property type="term" value="F:small RNA 2'-O-methyltransferase activity"/>
    <property type="evidence" value="ECO:0007669"/>
    <property type="project" value="UniProtKB-EC"/>
</dbReference>
<evidence type="ECO:0000256" key="4">
    <source>
        <dbReference type="ARBA" id="ARBA00022603"/>
    </source>
</evidence>
<evidence type="ECO:0000256" key="12">
    <source>
        <dbReference type="ARBA" id="ARBA00048418"/>
    </source>
</evidence>
<dbReference type="OrthoDB" id="2154311at2759"/>
<evidence type="ECO:0000259" key="14">
    <source>
        <dbReference type="PROSITE" id="PS50961"/>
    </source>
</evidence>
<proteinExistence type="inferred from homology"/>
<keyword evidence="10" id="KW-0943">RNA-mediated gene silencing</keyword>
<keyword evidence="6" id="KW-0949">S-adenosyl-L-methionine</keyword>
<dbReference type="InterPro" id="IPR040813">
    <property type="entry name" value="Hen1_Lam_C"/>
</dbReference>
<evidence type="ECO:0000256" key="8">
    <source>
        <dbReference type="ARBA" id="ARBA00022842"/>
    </source>
</evidence>
<evidence type="ECO:0000256" key="6">
    <source>
        <dbReference type="ARBA" id="ARBA00022691"/>
    </source>
</evidence>
<dbReference type="Pfam" id="PF17842">
    <property type="entry name" value="dsRBD2"/>
    <property type="match status" value="1"/>
</dbReference>
<dbReference type="Gene3D" id="3.40.50.150">
    <property type="entry name" value="Vaccinia Virus protein VP39"/>
    <property type="match status" value="1"/>
</dbReference>
<dbReference type="GO" id="GO:0005634">
    <property type="term" value="C:nucleus"/>
    <property type="evidence" value="ECO:0007669"/>
    <property type="project" value="TreeGrafter"/>
</dbReference>
<evidence type="ECO:0000256" key="9">
    <source>
        <dbReference type="ARBA" id="ARBA00022884"/>
    </source>
</evidence>
<evidence type="ECO:0000256" key="7">
    <source>
        <dbReference type="ARBA" id="ARBA00022723"/>
    </source>
</evidence>
<keyword evidence="4" id="KW-0489">Methyltransferase</keyword>
<keyword evidence="5" id="KW-0808">Transferase</keyword>
<evidence type="ECO:0000256" key="10">
    <source>
        <dbReference type="ARBA" id="ARBA00023158"/>
    </source>
</evidence>
<organism evidence="15 16">
    <name type="scientific">Mucuna pruriens</name>
    <name type="common">Velvet bean</name>
    <name type="synonym">Dolichos pruriens</name>
    <dbReference type="NCBI Taxonomy" id="157652"/>
    <lineage>
        <taxon>Eukaryota</taxon>
        <taxon>Viridiplantae</taxon>
        <taxon>Streptophyta</taxon>
        <taxon>Embryophyta</taxon>
        <taxon>Tracheophyta</taxon>
        <taxon>Spermatophyta</taxon>
        <taxon>Magnoliopsida</taxon>
        <taxon>eudicotyledons</taxon>
        <taxon>Gunneridae</taxon>
        <taxon>Pentapetalae</taxon>
        <taxon>rosids</taxon>
        <taxon>fabids</taxon>
        <taxon>Fabales</taxon>
        <taxon>Fabaceae</taxon>
        <taxon>Papilionoideae</taxon>
        <taxon>50 kb inversion clade</taxon>
        <taxon>NPAAA clade</taxon>
        <taxon>indigoferoid/millettioid clade</taxon>
        <taxon>Phaseoleae</taxon>
        <taxon>Mucuna</taxon>
    </lineage>
</organism>
<dbReference type="GO" id="GO:0005737">
    <property type="term" value="C:cytoplasm"/>
    <property type="evidence" value="ECO:0007669"/>
    <property type="project" value="TreeGrafter"/>
</dbReference>
<dbReference type="FunFam" id="3.30.160.20:FF:000058">
    <property type="entry name" value="Small RNA 2"/>
    <property type="match status" value="1"/>
</dbReference>
<sequence length="1192" mass="133358">METREFVVAPKKPTLTPKAIIHQNFGNKACYVVEEVKEDHQTECPGLNIPQMGPCLYRCTLQLPELSVISGTFKKKKDAEQSAAEIAIEKLGICLETIDPTPQEAQETLVARISYIFSEKFLICDHPLSGHIRATLWRKGDLCGSLPISVIAVYDAKLFSLCKCINPKVESNPFLVISYIMRATANLYQFLATSERNLWIRRQSPYPQDVIESLMIEDGSQEGIRVAAIRIPSSVEQSIEAVTLHISFKEYYLDIIANELGFEDAANVLISRNLGKASSETRLFFTAPKSYLLDLSTKFPNGKETLYLKGSLNVRASYFAGQDIIGDAILASIGYTRKSRDLFYEDVTVQLYYRMLLGKTPGGIYKLSREAILASELPSRFTARVNWRGSLPRDILCMFCRQHRLSEPLFSITLHPFKTSSGSCLKVAESGENVFECVNGVSITSPKHSDSELFICEIKLLSRCGDLILLCSPKDYYKKQNDAIQNASLKLLSWLNKCFKSMIVAFEQLNETADDFNIQIYSEKIFREILAGQSTHNGQLNAIQCNKLVESVYMNSSHDMLGNIVHSLKIEGPYSGICPCNGSLPCIRYSVSLAMEGENVKEVIEVCNEFEFEVGVGAVVSYIEEVVMQMSVGQSAYFSTNLLTSDLIFASAGDSVKMLSLLSSSELLSLNLPHSSVGEGCCLEYEISLIKVAEPPEERMEQALFSPPLSKQRVEFAVQQILESHATTLIDFGCGSGSLLEALLNYPTSLEKMAGVDISQKGLSRAAKVLNSKLVTNSDADAQWTSIKSVILYEGSITKFGLQLHGFDIGTCLEVIEHMDEDQACLFGDVALSSFSPRILIVSTPNFEYNVVLQKSSPPNQEQEESDEKSPLQSCKFRNHDHKFEWTREQFRQWASDLAARHNYNVVFSGVGGSADVEPGYASQIAVFKRDWKLEDDVLKHADEHHYNVHILVSVLAMDLYLTSVALEGKNVKEVIEVCNEFEFELRVGVVVSYIEEVPMQMSICQESEVCCMEYAISLIKVAEPPEERMKQTRFNPPLPKHNSLVTVSTNREVNSHIPNYPNLPLQLICQLHNETMHVTMSTNREPYTQLSKLTTSAYLSTSYRDYAYSDCQYWMLLGKAPVILASELPSRMTKSAKWRVFLPKVSESCENVFDCVNGGFSGTEDCCMEYAISLIKVAEPPEERMNLTASD</sequence>
<dbReference type="Pfam" id="PF24995">
    <property type="entry name" value="DSRM_2"/>
    <property type="match status" value="1"/>
</dbReference>
<dbReference type="SUPFAM" id="SSF54768">
    <property type="entry name" value="dsRNA-binding domain-like"/>
    <property type="match status" value="1"/>
</dbReference>
<feature type="non-terminal residue" evidence="15">
    <location>
        <position position="1192"/>
    </location>
</feature>
<dbReference type="PANTHER" id="PTHR21404">
    <property type="entry name" value="HEN1"/>
    <property type="match status" value="1"/>
</dbReference>
<keyword evidence="16" id="KW-1185">Reference proteome</keyword>
<comment type="catalytic activity">
    <reaction evidence="12">
        <text>small RNA 3'-end nucleotide + S-adenosyl-L-methionine = small RNA 3'-end 2'-O-methylnucleotide + S-adenosyl-L-homocysteine + H(+)</text>
        <dbReference type="Rhea" id="RHEA:37887"/>
        <dbReference type="Rhea" id="RHEA-COMP:10415"/>
        <dbReference type="Rhea" id="RHEA-COMP:10416"/>
        <dbReference type="ChEBI" id="CHEBI:15378"/>
        <dbReference type="ChEBI" id="CHEBI:57856"/>
        <dbReference type="ChEBI" id="CHEBI:59789"/>
        <dbReference type="ChEBI" id="CHEBI:74896"/>
        <dbReference type="ChEBI" id="CHEBI:74898"/>
        <dbReference type="EC" id="2.1.1.386"/>
    </reaction>
</comment>
<dbReference type="GO" id="GO:0030422">
    <property type="term" value="P:siRNA processing"/>
    <property type="evidence" value="ECO:0007669"/>
    <property type="project" value="TreeGrafter"/>
</dbReference>
<comment type="caution">
    <text evidence="15">The sequence shown here is derived from an EMBL/GenBank/DDBJ whole genome shotgun (WGS) entry which is preliminary data.</text>
</comment>
<protein>
    <recommendedName>
        <fullName evidence="3">Small RNA 2'-O-methyltransferase</fullName>
        <ecNumber evidence="11">2.1.1.386</ecNumber>
    </recommendedName>
</protein>
<dbReference type="InterPro" id="IPR056755">
    <property type="entry name" value="DSRM_2"/>
</dbReference>
<evidence type="ECO:0000256" key="3">
    <source>
        <dbReference type="ARBA" id="ARBA00021330"/>
    </source>
</evidence>
<dbReference type="GO" id="GO:0001510">
    <property type="term" value="P:RNA methylation"/>
    <property type="evidence" value="ECO:0007669"/>
    <property type="project" value="InterPro"/>
</dbReference>
<accession>A0A371HNZ2</accession>
<dbReference type="CDD" id="cd00048">
    <property type="entry name" value="DSRM_SF"/>
    <property type="match status" value="1"/>
</dbReference>
<keyword evidence="8" id="KW-0460">Magnesium</keyword>
<dbReference type="InterPro" id="IPR029063">
    <property type="entry name" value="SAM-dependent_MTases_sf"/>
</dbReference>
<evidence type="ECO:0000256" key="11">
    <source>
        <dbReference type="ARBA" id="ARBA00035025"/>
    </source>
</evidence>
<dbReference type="GO" id="GO:0046872">
    <property type="term" value="F:metal ion binding"/>
    <property type="evidence" value="ECO:0007669"/>
    <property type="project" value="UniProtKB-KW"/>
</dbReference>
<dbReference type="Pfam" id="PF18441">
    <property type="entry name" value="Hen1_Lam_C"/>
    <property type="match status" value="1"/>
</dbReference>
<comment type="similarity">
    <text evidence="2">Belongs to the methyltransferase superfamily. HEN1 family.</text>
</comment>
<dbReference type="Proteomes" id="UP000257109">
    <property type="component" value="Unassembled WGS sequence"/>
</dbReference>
<evidence type="ECO:0000313" key="15">
    <source>
        <dbReference type="EMBL" id="RDY04477.1"/>
    </source>
</evidence>
<dbReference type="GO" id="GO:0003723">
    <property type="term" value="F:RNA binding"/>
    <property type="evidence" value="ECO:0007669"/>
    <property type="project" value="UniProtKB-UniRule"/>
</dbReference>
<evidence type="ECO:0000256" key="2">
    <source>
        <dbReference type="ARBA" id="ARBA00009026"/>
    </source>
</evidence>
<dbReference type="FunFam" id="3.40.50.150:FF:000215">
    <property type="entry name" value="Hua enhancer1"/>
    <property type="match status" value="1"/>
</dbReference>
<dbReference type="EMBL" id="QJKJ01002072">
    <property type="protein sequence ID" value="RDY04477.1"/>
    <property type="molecule type" value="Genomic_DNA"/>
</dbReference>
<keyword evidence="7" id="KW-0479">Metal-binding</keyword>
<comment type="cofactor">
    <cofactor evidence="1">
        <name>Mg(2+)</name>
        <dbReference type="ChEBI" id="CHEBI:18420"/>
    </cofactor>
</comment>
<dbReference type="PROSITE" id="PS50961">
    <property type="entry name" value="HTH_LA"/>
    <property type="match status" value="1"/>
</dbReference>
<dbReference type="Gene3D" id="3.30.160.20">
    <property type="match status" value="1"/>
</dbReference>
<dbReference type="InterPro" id="IPR006630">
    <property type="entry name" value="La_HTH"/>
</dbReference>
<dbReference type="InterPro" id="IPR040870">
    <property type="entry name" value="HEN1_dsRBD2"/>
</dbReference>
<dbReference type="InterPro" id="IPR013216">
    <property type="entry name" value="Methyltransf_11"/>
</dbReference>
<dbReference type="Pfam" id="PF08241">
    <property type="entry name" value="Methyltransf_11"/>
    <property type="match status" value="1"/>
</dbReference>
<gene>
    <name evidence="15" type="primary">HEN1</name>
    <name evidence="15" type="ORF">CR513_11808</name>
</gene>
<dbReference type="InterPro" id="IPR026610">
    <property type="entry name" value="Hen1"/>
</dbReference>